<dbReference type="Gene3D" id="3.40.50.300">
    <property type="entry name" value="P-loop containing nucleotide triphosphate hydrolases"/>
    <property type="match status" value="1"/>
</dbReference>
<dbReference type="Gene3D" id="3.40.1440.60">
    <property type="entry name" value="PriA, 3(prime) DNA-binding domain"/>
    <property type="match status" value="1"/>
</dbReference>
<keyword evidence="2" id="KW-0067">ATP-binding</keyword>
<dbReference type="Proteomes" id="UP000178089">
    <property type="component" value="Unassembled WGS sequence"/>
</dbReference>
<dbReference type="SUPFAM" id="SSF161219">
    <property type="entry name" value="CHY zinc finger-like"/>
    <property type="match status" value="1"/>
</dbReference>
<feature type="domain" description="Primosomal protein N' 3' DNA-binding" evidence="4">
    <location>
        <begin position="17"/>
        <end position="107"/>
    </location>
</feature>
<evidence type="ECO:0000256" key="2">
    <source>
        <dbReference type="ARBA" id="ARBA00022840"/>
    </source>
</evidence>
<dbReference type="GO" id="GO:0005524">
    <property type="term" value="F:ATP binding"/>
    <property type="evidence" value="ECO:0007669"/>
    <property type="project" value="UniProtKB-KW"/>
</dbReference>
<dbReference type="GO" id="GO:0003677">
    <property type="term" value="F:DNA binding"/>
    <property type="evidence" value="ECO:0007669"/>
    <property type="project" value="UniProtKB-KW"/>
</dbReference>
<evidence type="ECO:0000313" key="5">
    <source>
        <dbReference type="EMBL" id="OHA29187.1"/>
    </source>
</evidence>
<dbReference type="AlphaFoldDB" id="A0A1G2MZ86"/>
<gene>
    <name evidence="5" type="ORF">A3F51_01070</name>
</gene>
<accession>A0A1G2MZ86</accession>
<evidence type="ECO:0000256" key="1">
    <source>
        <dbReference type="ARBA" id="ARBA00022741"/>
    </source>
</evidence>
<keyword evidence="3" id="KW-0238">DNA-binding</keyword>
<dbReference type="PANTHER" id="PTHR30580:SF0">
    <property type="entry name" value="PRIMOSOMAL PROTEIN N"/>
    <property type="match status" value="1"/>
</dbReference>
<reference evidence="5 6" key="1">
    <citation type="journal article" date="2016" name="Nat. Commun.">
        <title>Thousands of microbial genomes shed light on interconnected biogeochemical processes in an aquifer system.</title>
        <authorList>
            <person name="Anantharaman K."/>
            <person name="Brown C.T."/>
            <person name="Hug L.A."/>
            <person name="Sharon I."/>
            <person name="Castelle C.J."/>
            <person name="Probst A.J."/>
            <person name="Thomas B.C."/>
            <person name="Singh A."/>
            <person name="Wilkins M.J."/>
            <person name="Karaoz U."/>
            <person name="Brodie E.L."/>
            <person name="Williams K.H."/>
            <person name="Hubbard S.S."/>
            <person name="Banfield J.F."/>
        </authorList>
    </citation>
    <scope>NUCLEOTIDE SEQUENCE [LARGE SCALE GENOMIC DNA]</scope>
</reference>
<dbReference type="GO" id="GO:0043138">
    <property type="term" value="F:3'-5' DNA helicase activity"/>
    <property type="evidence" value="ECO:0007669"/>
    <property type="project" value="TreeGrafter"/>
</dbReference>
<dbReference type="EMBL" id="MHRT01000005">
    <property type="protein sequence ID" value="OHA29187.1"/>
    <property type="molecule type" value="Genomic_DNA"/>
</dbReference>
<dbReference type="InterPro" id="IPR037274">
    <property type="entry name" value="Znf_CHY_sf"/>
</dbReference>
<dbReference type="GO" id="GO:0006270">
    <property type="term" value="P:DNA replication initiation"/>
    <property type="evidence" value="ECO:0007669"/>
    <property type="project" value="TreeGrafter"/>
</dbReference>
<evidence type="ECO:0000259" key="4">
    <source>
        <dbReference type="Pfam" id="PF17764"/>
    </source>
</evidence>
<protein>
    <recommendedName>
        <fullName evidence="4">Primosomal protein N' 3' DNA-binding domain-containing protein</fullName>
    </recommendedName>
</protein>
<proteinExistence type="predicted"/>
<dbReference type="GO" id="GO:0006310">
    <property type="term" value="P:DNA recombination"/>
    <property type="evidence" value="ECO:0007669"/>
    <property type="project" value="TreeGrafter"/>
</dbReference>
<dbReference type="Pfam" id="PF17764">
    <property type="entry name" value="PriA_3primeBD"/>
    <property type="match status" value="1"/>
</dbReference>
<keyword evidence="1" id="KW-0547">Nucleotide-binding</keyword>
<dbReference type="STRING" id="1802315.A3F51_01070"/>
<dbReference type="InterPro" id="IPR027417">
    <property type="entry name" value="P-loop_NTPase"/>
</dbReference>
<dbReference type="InterPro" id="IPR041222">
    <property type="entry name" value="PriA_3primeBD"/>
</dbReference>
<comment type="caution">
    <text evidence="5">The sequence shown here is derived from an EMBL/GenBank/DDBJ whole genome shotgun (WGS) entry which is preliminary data.</text>
</comment>
<dbReference type="GO" id="GO:0006302">
    <property type="term" value="P:double-strand break repair"/>
    <property type="evidence" value="ECO:0007669"/>
    <property type="project" value="TreeGrafter"/>
</dbReference>
<organism evidence="5 6">
    <name type="scientific">Candidatus Taylorbacteria bacterium RIFCSPHIGHO2_12_FULL_45_16</name>
    <dbReference type="NCBI Taxonomy" id="1802315"/>
    <lineage>
        <taxon>Bacteria</taxon>
        <taxon>Candidatus Tayloriibacteriota</taxon>
    </lineage>
</organism>
<evidence type="ECO:0000256" key="3">
    <source>
        <dbReference type="ARBA" id="ARBA00023125"/>
    </source>
</evidence>
<dbReference type="InterPro" id="IPR042115">
    <property type="entry name" value="PriA_3primeBD_sf"/>
</dbReference>
<evidence type="ECO:0000313" key="6">
    <source>
        <dbReference type="Proteomes" id="UP000178089"/>
    </source>
</evidence>
<name>A0A1G2MZ86_9BACT</name>
<sequence length="645" mass="73047">MKPLSIITVIPLTRLKVAGELSYFTSSEVPIGAIVSVPLRLKNIHAIVVNIRSAIDMKSEIKDSTFQLKKLGRIKATAFFPVSFMETCKVLAEYYATSIGSVMDTLISDELMENAHKIVVPVRQNQFFNETKNTPAIDETYAIQGDDEDRFGSWRSLIRQEFARKRSVAIYAPTIEDVETIFTALTKGIEGYIFTLHGKHTKKQVINTWNNISEINHPVVIVATGSFSILPRADIDTIIIERENSRGWIGQKQPYLDIRQALETIARRQKQTVYRADSLLRVETLYRIDTHEVAQGSPFKWRSVSNAKDILVNMKRKKIDQQNLPSPVPFHILSPELKDLIVINQESSAHLFILTTRRGLSPITVCSDCETIVLCTKCSTPVVLHTSKDSGKNFFMCHICGERSDANEKCKNCDSWRLTPLGIGIDRVREEIQSEFPNIDIFKIDTDTTKTSAQIGLVMEKFRAKPGSILLGTEMTLVHLTEKVDYVAIASLDSLFALPDFRIQEKIMYVITRLRNVANRSILIQTRKAEEKIFEYGLKGNLSDFYRSILEERKQFSYPPFFTLIKITIEGKKDCIARHMADVQALLEPQEIDIFPAFTATVRGNSIIHGLIKLPEGGWPNSNLMEKLRSLPPNVKVKVNPESLL</sequence>
<dbReference type="PANTHER" id="PTHR30580">
    <property type="entry name" value="PRIMOSOMAL PROTEIN N"/>
    <property type="match status" value="1"/>
</dbReference>
<dbReference type="GO" id="GO:0008270">
    <property type="term" value="F:zinc ion binding"/>
    <property type="evidence" value="ECO:0007669"/>
    <property type="project" value="InterPro"/>
</dbReference>